<comment type="caution">
    <text evidence="2">The sequence shown here is derived from an EMBL/GenBank/DDBJ whole genome shotgun (WGS) entry which is preliminary data.</text>
</comment>
<organism evidence="2 3">
    <name type="scientific">Sporotomaculum syntrophicum</name>
    <dbReference type="NCBI Taxonomy" id="182264"/>
    <lineage>
        <taxon>Bacteria</taxon>
        <taxon>Bacillati</taxon>
        <taxon>Bacillota</taxon>
        <taxon>Clostridia</taxon>
        <taxon>Eubacteriales</taxon>
        <taxon>Desulfallaceae</taxon>
        <taxon>Sporotomaculum</taxon>
    </lineage>
</organism>
<evidence type="ECO:0000259" key="1">
    <source>
        <dbReference type="Pfam" id="PF10057"/>
    </source>
</evidence>
<dbReference type="Proteomes" id="UP000798488">
    <property type="component" value="Unassembled WGS sequence"/>
</dbReference>
<dbReference type="RefSeq" id="WP_161821046.1">
    <property type="nucleotide sequence ID" value="NZ_LSRS01000002.1"/>
</dbReference>
<accession>A0A9D2WR79</accession>
<dbReference type="EMBL" id="LSRS01000002">
    <property type="protein sequence ID" value="KAF1085883.1"/>
    <property type="molecule type" value="Genomic_DNA"/>
</dbReference>
<protein>
    <recommendedName>
        <fullName evidence="1">Na+-translocating membrane potential-generating system MpsC domain-containing protein</fullName>
    </recommendedName>
</protein>
<evidence type="ECO:0000313" key="2">
    <source>
        <dbReference type="EMBL" id="KAF1085883.1"/>
    </source>
</evidence>
<sequence length="137" mass="16489">MEGKLVNACSREKIESRFSEQQRKQLQHEIKIYMQQYFKQKLGKGVDYTKITIFEDMLIIRGEGFLTEPEKFIAQTSSGRKTIRAARTHVVLQHWHDNKKYIEEKLNAKVIHHIYDIEPENDFWMHAVVFDRNFFDR</sequence>
<dbReference type="OrthoDB" id="5422931at2"/>
<evidence type="ECO:0000313" key="3">
    <source>
        <dbReference type="Proteomes" id="UP000798488"/>
    </source>
</evidence>
<keyword evidence="3" id="KW-1185">Reference proteome</keyword>
<proteinExistence type="predicted"/>
<reference evidence="2" key="1">
    <citation type="submission" date="2016-02" db="EMBL/GenBank/DDBJ databases">
        <title>Draft Genome Sequence of Sporotomaculum syntrophicum Strain FB, a Syntrophic Benzoate Degrader.</title>
        <authorList>
            <person name="Nobu M.K."/>
            <person name="Narihiro T."/>
            <person name="Qiu Y.-L."/>
            <person name="Ohashi A."/>
            <person name="Liu W.-T."/>
            <person name="Yuji S."/>
        </authorList>
    </citation>
    <scope>NUCLEOTIDE SEQUENCE</scope>
    <source>
        <strain evidence="2">FB</strain>
    </source>
</reference>
<name>A0A9D2WR79_9FIRM</name>
<dbReference type="InterPro" id="IPR018745">
    <property type="entry name" value="MpsC"/>
</dbReference>
<gene>
    <name evidence="2" type="ORF">SPSYN_00613</name>
</gene>
<feature type="domain" description="Na+-translocating membrane potential-generating system MpsC" evidence="1">
    <location>
        <begin position="23"/>
        <end position="132"/>
    </location>
</feature>
<dbReference type="Pfam" id="PF10057">
    <property type="entry name" value="MpsC"/>
    <property type="match status" value="1"/>
</dbReference>
<dbReference type="AlphaFoldDB" id="A0A9D2WR79"/>